<proteinExistence type="predicted"/>
<reference evidence="1 2" key="1">
    <citation type="submission" date="2021-10" db="EMBL/GenBank/DDBJ databases">
        <authorList>
            <person name="Criscuolo A."/>
        </authorList>
    </citation>
    <scope>NUCLEOTIDE SEQUENCE [LARGE SCALE GENOMIC DNA]</scope>
    <source>
        <strain evidence="2">CIP 111899</strain>
    </source>
</reference>
<dbReference type="Gene3D" id="3.40.630.30">
    <property type="match status" value="1"/>
</dbReference>
<evidence type="ECO:0000313" key="1">
    <source>
        <dbReference type="EMBL" id="CAG9612064.1"/>
    </source>
</evidence>
<keyword evidence="2" id="KW-1185">Reference proteome</keyword>
<name>A0ABM8Y8I9_9BACI</name>
<organism evidence="1 2">
    <name type="scientific">Bacillus rhizoplanae</name>
    <dbReference type="NCBI Taxonomy" id="2880966"/>
    <lineage>
        <taxon>Bacteria</taxon>
        <taxon>Bacillati</taxon>
        <taxon>Bacillota</taxon>
        <taxon>Bacilli</taxon>
        <taxon>Bacillales</taxon>
        <taxon>Bacillaceae</taxon>
        <taxon>Bacillus</taxon>
    </lineage>
</organism>
<evidence type="ECO:0008006" key="3">
    <source>
        <dbReference type="Google" id="ProtNLM"/>
    </source>
</evidence>
<protein>
    <recommendedName>
        <fullName evidence="3">Mechanosensitive ion channel protein</fullName>
    </recommendedName>
</protein>
<dbReference type="EMBL" id="CAKJTI010000004">
    <property type="protein sequence ID" value="CAG9612064.1"/>
    <property type="molecule type" value="Genomic_DNA"/>
</dbReference>
<sequence length="152" mass="17577">MKQIRFATKTDVERLQAFFGQANMKEERLDQLYGNFMILEEEGQIQAAVGFEQAGTDALLRSCLFTPAVDKVTFLHFFETFLQYIKEKSIEQLYLLTKSPQSVTIFQFFQFEIVEKDAVSDGIQALEHFCKNIKQPNVIILNCQLFTKLSTD</sequence>
<dbReference type="Proteomes" id="UP000789423">
    <property type="component" value="Unassembled WGS sequence"/>
</dbReference>
<evidence type="ECO:0000313" key="2">
    <source>
        <dbReference type="Proteomes" id="UP000789423"/>
    </source>
</evidence>
<accession>A0ABM8Y8I9</accession>
<comment type="caution">
    <text evidence="1">The sequence shown here is derived from an EMBL/GenBank/DDBJ whole genome shotgun (WGS) entry which is preliminary data.</text>
</comment>
<dbReference type="RefSeq" id="WP_230574283.1">
    <property type="nucleotide sequence ID" value="NZ_CAKJTI010000004.1"/>
</dbReference>
<gene>
    <name evidence="1" type="ORF">BACCIP111899_01236</name>
</gene>